<evidence type="ECO:0000256" key="1">
    <source>
        <dbReference type="SAM" id="Phobius"/>
    </source>
</evidence>
<keyword evidence="1" id="KW-1133">Transmembrane helix</keyword>
<evidence type="ECO:0000313" key="4">
    <source>
        <dbReference type="Proteomes" id="UP000824201"/>
    </source>
</evidence>
<gene>
    <name evidence="3" type="ORF">IAC96_05390</name>
</gene>
<dbReference type="Pfam" id="PF07811">
    <property type="entry name" value="TadE"/>
    <property type="match status" value="1"/>
</dbReference>
<feature type="domain" description="TadE-like" evidence="2">
    <location>
        <begin position="5"/>
        <end position="46"/>
    </location>
</feature>
<accession>A0A9D1JCT8</accession>
<evidence type="ECO:0000259" key="2">
    <source>
        <dbReference type="Pfam" id="PF07811"/>
    </source>
</evidence>
<proteinExistence type="predicted"/>
<evidence type="ECO:0000313" key="3">
    <source>
        <dbReference type="EMBL" id="HIR88367.1"/>
    </source>
</evidence>
<reference evidence="3" key="1">
    <citation type="submission" date="2020-10" db="EMBL/GenBank/DDBJ databases">
        <authorList>
            <person name="Gilroy R."/>
        </authorList>
    </citation>
    <scope>NUCLEOTIDE SEQUENCE</scope>
    <source>
        <strain evidence="3">ChiW13-3771</strain>
    </source>
</reference>
<keyword evidence="1" id="KW-0812">Transmembrane</keyword>
<dbReference type="AlphaFoldDB" id="A0A9D1JCT8"/>
<comment type="caution">
    <text evidence="3">The sequence shown here is derived from an EMBL/GenBank/DDBJ whole genome shotgun (WGS) entry which is preliminary data.</text>
</comment>
<dbReference type="Proteomes" id="UP000824201">
    <property type="component" value="Unassembled WGS sequence"/>
</dbReference>
<protein>
    <submittedName>
        <fullName evidence="3">Pilus assembly protein</fullName>
    </submittedName>
</protein>
<sequence>MLISGTLTVEAAIVLPIFIFVMIGVISLGQVIHIQTKLQNALETTAEKIATYSYAEKLIKEDITGLNQVIAEWIIDGITFASVKNEIIQLAGKDYLDHSCIKNGSEGIFLIGSNISLEEEFVDLILSYNISPFSPILNTNQLWITQRCRRRLWIGTEEVAEKKEPIVYVTTNGTVYHTNLECSYLKRNVDTVTYEDLKWKRNESGGKYYLCEFCSKKKPGQSVYITKYGDRYHYRATCPGLTRGIRSILLSQINGLPQCSKCKQEQQ</sequence>
<organism evidence="3 4">
    <name type="scientific">Candidatus Fimimorpha faecalis</name>
    <dbReference type="NCBI Taxonomy" id="2840824"/>
    <lineage>
        <taxon>Bacteria</taxon>
        <taxon>Bacillati</taxon>
        <taxon>Bacillota</taxon>
        <taxon>Clostridia</taxon>
        <taxon>Eubacteriales</taxon>
        <taxon>Candidatus Fimimorpha</taxon>
    </lineage>
</organism>
<dbReference type="InterPro" id="IPR012495">
    <property type="entry name" value="TadE-like_dom"/>
</dbReference>
<feature type="transmembrane region" description="Helical" evidence="1">
    <location>
        <begin position="12"/>
        <end position="32"/>
    </location>
</feature>
<keyword evidence="1" id="KW-0472">Membrane</keyword>
<dbReference type="EMBL" id="DVHN01000059">
    <property type="protein sequence ID" value="HIR88367.1"/>
    <property type="molecule type" value="Genomic_DNA"/>
</dbReference>
<name>A0A9D1JCT8_9FIRM</name>
<reference evidence="3" key="2">
    <citation type="journal article" date="2021" name="PeerJ">
        <title>Extensive microbial diversity within the chicken gut microbiome revealed by metagenomics and culture.</title>
        <authorList>
            <person name="Gilroy R."/>
            <person name="Ravi A."/>
            <person name="Getino M."/>
            <person name="Pursley I."/>
            <person name="Horton D.L."/>
            <person name="Alikhan N.F."/>
            <person name="Baker D."/>
            <person name="Gharbi K."/>
            <person name="Hall N."/>
            <person name="Watson M."/>
            <person name="Adriaenssens E.M."/>
            <person name="Foster-Nyarko E."/>
            <person name="Jarju S."/>
            <person name="Secka A."/>
            <person name="Antonio M."/>
            <person name="Oren A."/>
            <person name="Chaudhuri R.R."/>
            <person name="La Ragione R."/>
            <person name="Hildebrand F."/>
            <person name="Pallen M.J."/>
        </authorList>
    </citation>
    <scope>NUCLEOTIDE SEQUENCE</scope>
    <source>
        <strain evidence="3">ChiW13-3771</strain>
    </source>
</reference>